<organism evidence="4 5">
    <name type="scientific">Modestobacter versicolor</name>
    <dbReference type="NCBI Taxonomy" id="429133"/>
    <lineage>
        <taxon>Bacteria</taxon>
        <taxon>Bacillati</taxon>
        <taxon>Actinomycetota</taxon>
        <taxon>Actinomycetes</taxon>
        <taxon>Geodermatophilales</taxon>
        <taxon>Geodermatophilaceae</taxon>
        <taxon>Modestobacter</taxon>
    </lineage>
</organism>
<dbReference type="InterPro" id="IPR035919">
    <property type="entry name" value="EAL_sf"/>
</dbReference>
<evidence type="ECO:0000256" key="1">
    <source>
        <dbReference type="SAM" id="Phobius"/>
    </source>
</evidence>
<dbReference type="Pfam" id="PF00563">
    <property type="entry name" value="EAL"/>
    <property type="match status" value="1"/>
</dbReference>
<dbReference type="SUPFAM" id="SSF141868">
    <property type="entry name" value="EAL domain-like"/>
    <property type="match status" value="1"/>
</dbReference>
<dbReference type="PROSITE" id="PS50887">
    <property type="entry name" value="GGDEF"/>
    <property type="match status" value="1"/>
</dbReference>
<feature type="transmembrane region" description="Helical" evidence="1">
    <location>
        <begin position="251"/>
        <end position="271"/>
    </location>
</feature>
<dbReference type="Pfam" id="PF00990">
    <property type="entry name" value="GGDEF"/>
    <property type="match status" value="1"/>
</dbReference>
<feature type="transmembrane region" description="Helical" evidence="1">
    <location>
        <begin position="30"/>
        <end position="54"/>
    </location>
</feature>
<feature type="transmembrane region" description="Helical" evidence="1">
    <location>
        <begin position="123"/>
        <end position="143"/>
    </location>
</feature>
<evidence type="ECO:0000313" key="4">
    <source>
        <dbReference type="EMBL" id="PZA21279.1"/>
    </source>
</evidence>
<name>A0A323V956_9ACTN</name>
<keyword evidence="1" id="KW-0472">Membrane</keyword>
<proteinExistence type="predicted"/>
<feature type="transmembrane region" description="Helical" evidence="1">
    <location>
        <begin position="60"/>
        <end position="79"/>
    </location>
</feature>
<dbReference type="EMBL" id="QKNV01000100">
    <property type="protein sequence ID" value="PZA21279.1"/>
    <property type="molecule type" value="Genomic_DNA"/>
</dbReference>
<dbReference type="AlphaFoldDB" id="A0A323V956"/>
<dbReference type="InterPro" id="IPR001633">
    <property type="entry name" value="EAL_dom"/>
</dbReference>
<comment type="caution">
    <text evidence="4">The sequence shown here is derived from an EMBL/GenBank/DDBJ whole genome shotgun (WGS) entry which is preliminary data.</text>
</comment>
<sequence length="775" mass="82087">MRRADPPGMAAIRSAADAFRERSPGDRRLLALRATGAVLSVGYVSATLVAWSGVTSWSEALQTGGNSAFIGGLVVVTLLRARLYREDRRAWALVALALLSYLCGGLVDALGGGSPTGADRPSWADLGWLGFYPLTALALLTMLRARVPRVSALTWLDGVVVGLTVATLGSAFAVGGVLRGTEGSTAAVATAIAYPLLDTLLLVLLLGALAVIGRGAGAAWWWLSLGLLFFAASDAVYALRVADGSDPFSGLLGLGWGMAFISFGAAACQRPRTAVTSRVDGRVGLALPGACAVAMLALMYAGYLDHGPLDDGGPLVGALALGSVLAALGRASLSFRAVRALADSRRQARTDELTGLPNRRSVFESLARADARLTAGEPIAVLVVDLDRFKEINDSLGHVAGDELLRQVGPRLAAHLRSDDLLARLGGDEFVVLAHDVRPSDALALAGRLRDELRRPFRFGSMELTVDASVGVAIGPLHSASAEELLQLADLAMYSAKRSRCGVALYDDTRDGEGRHRLETVEQLRTGISAGQLVLHYQPKLDLRTGEVDGVEALVRWQHPERGLLPPDSFIDLAESAGLMSRLTATVLDQALAQCRAWADAGLVLDVSVNISPTDLVDEAFPAEVARQLHLHRLPPTRLVLEVTESLLMADRERAVRVLQQLRDTGVGISIDDYGTGYSSLAYLASLPVTELKLDRAFITSMPSSPRAEAVVTSTLQLARSLGLVLVAEGAEDAETVAALGDLDCDLVQGYHVSRPLPPEQLAAWLRSRSQVPST</sequence>
<feature type="transmembrane region" description="Helical" evidence="1">
    <location>
        <begin position="155"/>
        <end position="174"/>
    </location>
</feature>
<feature type="transmembrane region" description="Helical" evidence="1">
    <location>
        <begin position="186"/>
        <end position="212"/>
    </location>
</feature>
<feature type="domain" description="EAL" evidence="2">
    <location>
        <begin position="517"/>
        <end position="770"/>
    </location>
</feature>
<dbReference type="InterPro" id="IPR029787">
    <property type="entry name" value="Nucleotide_cyclase"/>
</dbReference>
<keyword evidence="1" id="KW-1133">Transmembrane helix</keyword>
<dbReference type="PROSITE" id="PS50883">
    <property type="entry name" value="EAL"/>
    <property type="match status" value="1"/>
</dbReference>
<feature type="domain" description="GGDEF" evidence="3">
    <location>
        <begin position="377"/>
        <end position="508"/>
    </location>
</feature>
<dbReference type="InterPro" id="IPR043128">
    <property type="entry name" value="Rev_trsase/Diguanyl_cyclase"/>
</dbReference>
<accession>A0A323V956</accession>
<dbReference type="PANTHER" id="PTHR33121">
    <property type="entry name" value="CYCLIC DI-GMP PHOSPHODIESTERASE PDEF"/>
    <property type="match status" value="1"/>
</dbReference>
<dbReference type="CDD" id="cd01949">
    <property type="entry name" value="GGDEF"/>
    <property type="match status" value="1"/>
</dbReference>
<dbReference type="PANTHER" id="PTHR33121:SF70">
    <property type="entry name" value="SIGNALING PROTEIN YKOW"/>
    <property type="match status" value="1"/>
</dbReference>
<dbReference type="NCBIfam" id="TIGR00254">
    <property type="entry name" value="GGDEF"/>
    <property type="match status" value="1"/>
</dbReference>
<evidence type="ECO:0000259" key="2">
    <source>
        <dbReference type="PROSITE" id="PS50883"/>
    </source>
</evidence>
<dbReference type="Gene3D" id="3.30.70.270">
    <property type="match status" value="1"/>
</dbReference>
<feature type="transmembrane region" description="Helical" evidence="1">
    <location>
        <begin position="283"/>
        <end position="303"/>
    </location>
</feature>
<dbReference type="Proteomes" id="UP000247602">
    <property type="component" value="Unassembled WGS sequence"/>
</dbReference>
<gene>
    <name evidence="4" type="ORF">DMO24_11130</name>
</gene>
<dbReference type="InterPro" id="IPR000160">
    <property type="entry name" value="GGDEF_dom"/>
</dbReference>
<feature type="transmembrane region" description="Helical" evidence="1">
    <location>
        <begin position="219"/>
        <end position="239"/>
    </location>
</feature>
<dbReference type="CDD" id="cd01948">
    <property type="entry name" value="EAL"/>
    <property type="match status" value="1"/>
</dbReference>
<keyword evidence="1" id="KW-0812">Transmembrane</keyword>
<reference evidence="4 5" key="1">
    <citation type="submission" date="2018-06" db="EMBL/GenBank/DDBJ databases">
        <title>Draft genome sequence of Modestobacter versicolor CP153-2.</title>
        <authorList>
            <person name="Gundlapally S.R."/>
        </authorList>
    </citation>
    <scope>NUCLEOTIDE SEQUENCE [LARGE SCALE GENOMIC DNA]</scope>
    <source>
        <strain evidence="4 5">CP153-2</strain>
    </source>
</reference>
<evidence type="ECO:0000259" key="3">
    <source>
        <dbReference type="PROSITE" id="PS50887"/>
    </source>
</evidence>
<dbReference type="SMART" id="SM00052">
    <property type="entry name" value="EAL"/>
    <property type="match status" value="1"/>
</dbReference>
<feature type="transmembrane region" description="Helical" evidence="1">
    <location>
        <begin position="315"/>
        <end position="338"/>
    </location>
</feature>
<feature type="transmembrane region" description="Helical" evidence="1">
    <location>
        <begin position="91"/>
        <end position="111"/>
    </location>
</feature>
<evidence type="ECO:0000313" key="5">
    <source>
        <dbReference type="Proteomes" id="UP000247602"/>
    </source>
</evidence>
<dbReference type="SMART" id="SM00267">
    <property type="entry name" value="GGDEF"/>
    <property type="match status" value="1"/>
</dbReference>
<dbReference type="GO" id="GO:0071111">
    <property type="term" value="F:cyclic-guanylate-specific phosphodiesterase activity"/>
    <property type="evidence" value="ECO:0007669"/>
    <property type="project" value="InterPro"/>
</dbReference>
<dbReference type="Gene3D" id="3.20.20.450">
    <property type="entry name" value="EAL domain"/>
    <property type="match status" value="1"/>
</dbReference>
<dbReference type="SUPFAM" id="SSF55073">
    <property type="entry name" value="Nucleotide cyclase"/>
    <property type="match status" value="1"/>
</dbReference>
<keyword evidence="5" id="KW-1185">Reference proteome</keyword>
<dbReference type="InterPro" id="IPR050706">
    <property type="entry name" value="Cyclic-di-GMP_PDE-like"/>
</dbReference>
<protein>
    <submittedName>
        <fullName evidence="4">GGDEF-domain containing protein</fullName>
    </submittedName>
</protein>